<evidence type="ECO:0000313" key="3">
    <source>
        <dbReference type="EMBL" id="CAB4923494.1"/>
    </source>
</evidence>
<feature type="transmembrane region" description="Helical" evidence="1">
    <location>
        <begin position="12"/>
        <end position="33"/>
    </location>
</feature>
<feature type="domain" description="DUF7305" evidence="2">
    <location>
        <begin position="298"/>
        <end position="411"/>
    </location>
</feature>
<organism evidence="3">
    <name type="scientific">freshwater metagenome</name>
    <dbReference type="NCBI Taxonomy" id="449393"/>
    <lineage>
        <taxon>unclassified sequences</taxon>
        <taxon>metagenomes</taxon>
        <taxon>ecological metagenomes</taxon>
    </lineage>
</organism>
<protein>
    <submittedName>
        <fullName evidence="3">Unannotated protein</fullName>
    </submittedName>
</protein>
<evidence type="ECO:0000256" key="1">
    <source>
        <dbReference type="SAM" id="Phobius"/>
    </source>
</evidence>
<dbReference type="InterPro" id="IPR055729">
    <property type="entry name" value="DUF7305"/>
</dbReference>
<gene>
    <name evidence="3" type="ORF">UFOPK3564_01974</name>
</gene>
<keyword evidence="1" id="KW-0472">Membrane</keyword>
<dbReference type="AlphaFoldDB" id="A0A6J7HT50"/>
<accession>A0A6J7HT50</accession>
<evidence type="ECO:0000259" key="2">
    <source>
        <dbReference type="Pfam" id="PF23981"/>
    </source>
</evidence>
<proteinExistence type="predicted"/>
<name>A0A6J7HT50_9ZZZZ</name>
<dbReference type="Pfam" id="PF23981">
    <property type="entry name" value="DUF7305"/>
    <property type="match status" value="1"/>
</dbReference>
<dbReference type="EMBL" id="CAFBMK010000118">
    <property type="protein sequence ID" value="CAB4923494.1"/>
    <property type="molecule type" value="Genomic_DNA"/>
</dbReference>
<keyword evidence="1" id="KW-1133">Transmembrane helix</keyword>
<sequence length="443" mass="44398">MSPARHGDDDRGSALVAAIGALLAMGLLAGVALQASVAGSDGTTADARARQALQAAEAGLQRATYRLSMLQPAADRCVTTVVLDPVAGGCPASPPESLGNGSSFSYRTTTALPGTGSCAGLTVRTQAALTQRCITATGTTDGVVRRVQIRVAAYASTPLFPVAGVLGLEAVSMNGNVTLPTTTAATNGVLTANGNVRTAGTVLGPAGTVRTTGNVQVGPVATRSADEGPFVLGDVDPGSSATVNDDARIVNGLRTPPVAPYDAVSSGSAVTFDPATRALRAAGNATITLGGGIYNFCSVQIAGNLTLQIAPGAKVAWYVDSPDDPNGGCPPGSGGFSVGGNFQTGQAGGDPTAFQLYVYGTADRRHGVTIRGNAALRATIYAPRSDVHIAGNAQVIGGVAARTVTLDGNGMVWDGRAGTLQTESRGSYHRTAWRECPSGGAGC</sequence>
<keyword evidence="1" id="KW-0812">Transmembrane</keyword>
<reference evidence="3" key="1">
    <citation type="submission" date="2020-05" db="EMBL/GenBank/DDBJ databases">
        <authorList>
            <person name="Chiriac C."/>
            <person name="Salcher M."/>
            <person name="Ghai R."/>
            <person name="Kavagutti S V."/>
        </authorList>
    </citation>
    <scope>NUCLEOTIDE SEQUENCE</scope>
</reference>